<feature type="transmembrane region" description="Helical" evidence="6">
    <location>
        <begin position="9"/>
        <end position="29"/>
    </location>
</feature>
<dbReference type="InterPro" id="IPR023845">
    <property type="entry name" value="DUF3817_TM"/>
</dbReference>
<dbReference type="Pfam" id="PF12823">
    <property type="entry name" value="DUF3817"/>
    <property type="match status" value="1"/>
</dbReference>
<feature type="transmembrane region" description="Helical" evidence="6">
    <location>
        <begin position="35"/>
        <end position="58"/>
    </location>
</feature>
<feature type="domain" description="DUF3817" evidence="7">
    <location>
        <begin position="3"/>
        <end position="89"/>
    </location>
</feature>
<evidence type="ECO:0000313" key="9">
    <source>
        <dbReference type="Proteomes" id="UP000004947"/>
    </source>
</evidence>
<sequence>MIDLFKKVAFWEGVSYLLLVFVAMPMKYLAGYPQAVRIVGMAHGVLFVMFCLILADLLRRKEFTFNFSVFAFIMSILPFGTFYLEGKIKSA</sequence>
<evidence type="ECO:0000256" key="4">
    <source>
        <dbReference type="ARBA" id="ARBA00022989"/>
    </source>
</evidence>
<dbReference type="Proteomes" id="UP000004947">
    <property type="component" value="Unassembled WGS sequence"/>
</dbReference>
<evidence type="ECO:0000313" key="8">
    <source>
        <dbReference type="EMBL" id="EDM27466.1"/>
    </source>
</evidence>
<keyword evidence="3 6" id="KW-0812">Transmembrane</keyword>
<evidence type="ECO:0000259" key="7">
    <source>
        <dbReference type="Pfam" id="PF12823"/>
    </source>
</evidence>
<accession>A6DLL1</accession>
<proteinExistence type="predicted"/>
<evidence type="ECO:0000256" key="2">
    <source>
        <dbReference type="ARBA" id="ARBA00022475"/>
    </source>
</evidence>
<feature type="transmembrane region" description="Helical" evidence="6">
    <location>
        <begin position="65"/>
        <end position="84"/>
    </location>
</feature>
<evidence type="ECO:0000256" key="1">
    <source>
        <dbReference type="ARBA" id="ARBA00004651"/>
    </source>
</evidence>
<name>A6DLL1_9BACT</name>
<protein>
    <recommendedName>
        <fullName evidence="7">DUF3817 domain-containing protein</fullName>
    </recommendedName>
</protein>
<evidence type="ECO:0000256" key="6">
    <source>
        <dbReference type="SAM" id="Phobius"/>
    </source>
</evidence>
<dbReference type="STRING" id="313628.LNTAR_05121"/>
<dbReference type="RefSeq" id="WP_007278770.1">
    <property type="nucleotide sequence ID" value="NZ_ABCK01000009.1"/>
</dbReference>
<dbReference type="NCBIfam" id="TIGR03954">
    <property type="entry name" value="integ_memb_HG"/>
    <property type="match status" value="1"/>
</dbReference>
<gene>
    <name evidence="8" type="ORF">LNTAR_05121</name>
</gene>
<dbReference type="AlphaFoldDB" id="A6DLL1"/>
<dbReference type="PANTHER" id="PTHR40077">
    <property type="entry name" value="MEMBRANE PROTEIN-RELATED"/>
    <property type="match status" value="1"/>
</dbReference>
<reference evidence="8 9" key="1">
    <citation type="journal article" date="2010" name="J. Bacteriol.">
        <title>Genome sequence of Lentisphaera araneosa HTCC2155T, the type species of the order Lentisphaerales in the phylum Lentisphaerae.</title>
        <authorList>
            <person name="Thrash J.C."/>
            <person name="Cho J.C."/>
            <person name="Vergin K.L."/>
            <person name="Morris R.M."/>
            <person name="Giovannoni S.J."/>
        </authorList>
    </citation>
    <scope>NUCLEOTIDE SEQUENCE [LARGE SCALE GENOMIC DNA]</scope>
    <source>
        <strain evidence="8 9">HTCC2155</strain>
    </source>
</reference>
<comment type="subcellular location">
    <subcellularLocation>
        <location evidence="1">Cell membrane</location>
        <topology evidence="1">Multi-pass membrane protein</topology>
    </subcellularLocation>
</comment>
<organism evidence="8 9">
    <name type="scientific">Lentisphaera araneosa HTCC2155</name>
    <dbReference type="NCBI Taxonomy" id="313628"/>
    <lineage>
        <taxon>Bacteria</taxon>
        <taxon>Pseudomonadati</taxon>
        <taxon>Lentisphaerota</taxon>
        <taxon>Lentisphaeria</taxon>
        <taxon>Lentisphaerales</taxon>
        <taxon>Lentisphaeraceae</taxon>
        <taxon>Lentisphaera</taxon>
    </lineage>
</organism>
<keyword evidence="5 6" id="KW-0472">Membrane</keyword>
<dbReference type="EMBL" id="ABCK01000009">
    <property type="protein sequence ID" value="EDM27466.1"/>
    <property type="molecule type" value="Genomic_DNA"/>
</dbReference>
<evidence type="ECO:0000256" key="3">
    <source>
        <dbReference type="ARBA" id="ARBA00022692"/>
    </source>
</evidence>
<dbReference type="OrthoDB" id="1121311at2"/>
<dbReference type="PANTHER" id="PTHR40077:SF1">
    <property type="entry name" value="MEMBRANE PROTEIN"/>
    <property type="match status" value="1"/>
</dbReference>
<keyword evidence="4 6" id="KW-1133">Transmembrane helix</keyword>
<evidence type="ECO:0000256" key="5">
    <source>
        <dbReference type="ARBA" id="ARBA00023136"/>
    </source>
</evidence>
<dbReference type="GO" id="GO:0005886">
    <property type="term" value="C:plasma membrane"/>
    <property type="evidence" value="ECO:0007669"/>
    <property type="project" value="UniProtKB-SubCell"/>
</dbReference>
<keyword evidence="9" id="KW-1185">Reference proteome</keyword>
<keyword evidence="2" id="KW-1003">Cell membrane</keyword>
<comment type="caution">
    <text evidence="8">The sequence shown here is derived from an EMBL/GenBank/DDBJ whole genome shotgun (WGS) entry which is preliminary data.</text>
</comment>